<dbReference type="EMBL" id="LYVF01000047">
    <property type="protein sequence ID" value="OAT85936.1"/>
    <property type="molecule type" value="Genomic_DNA"/>
</dbReference>
<dbReference type="AlphaFoldDB" id="A0A1B7LI14"/>
<organism evidence="4 5">
    <name type="scientific">Desulfotomaculum copahuensis</name>
    <dbReference type="NCBI Taxonomy" id="1838280"/>
    <lineage>
        <taxon>Bacteria</taxon>
        <taxon>Bacillati</taxon>
        <taxon>Bacillota</taxon>
        <taxon>Clostridia</taxon>
        <taxon>Eubacteriales</taxon>
        <taxon>Desulfotomaculaceae</taxon>
        <taxon>Desulfotomaculum</taxon>
    </lineage>
</organism>
<dbReference type="PANTHER" id="PTHR10491:SF4">
    <property type="entry name" value="METHIONINE ADENOSYLTRANSFERASE 2 SUBUNIT BETA"/>
    <property type="match status" value="1"/>
</dbReference>
<gene>
    <name evidence="4" type="ORF">A6M21_05380</name>
</gene>
<dbReference type="InterPro" id="IPR036291">
    <property type="entry name" value="NAD(P)-bd_dom_sf"/>
</dbReference>
<evidence type="ECO:0000256" key="2">
    <source>
        <dbReference type="RuleBase" id="RU364082"/>
    </source>
</evidence>
<comment type="pathway">
    <text evidence="2">Carbohydrate biosynthesis; dTDP-L-rhamnose biosynthesis.</text>
</comment>
<evidence type="ECO:0000313" key="4">
    <source>
        <dbReference type="EMBL" id="OAT85936.1"/>
    </source>
</evidence>
<dbReference type="PANTHER" id="PTHR10491">
    <property type="entry name" value="DTDP-4-DEHYDRORHAMNOSE REDUCTASE"/>
    <property type="match status" value="1"/>
</dbReference>
<comment type="similarity">
    <text evidence="1 2">Belongs to the dTDP-4-dehydrorhamnose reductase family.</text>
</comment>
<dbReference type="EC" id="1.1.1.133" evidence="2"/>
<dbReference type="Gene3D" id="3.90.25.10">
    <property type="entry name" value="UDP-galactose 4-epimerase, domain 1"/>
    <property type="match status" value="1"/>
</dbReference>
<evidence type="ECO:0000259" key="3">
    <source>
        <dbReference type="Pfam" id="PF04321"/>
    </source>
</evidence>
<dbReference type="GO" id="GO:0008831">
    <property type="term" value="F:dTDP-4-dehydrorhamnose reductase activity"/>
    <property type="evidence" value="ECO:0007669"/>
    <property type="project" value="UniProtKB-EC"/>
</dbReference>
<reference evidence="4 5" key="1">
    <citation type="submission" date="2016-04" db="EMBL/GenBank/DDBJ databases">
        <authorList>
            <person name="Evans L.H."/>
            <person name="Alamgir A."/>
            <person name="Owens N."/>
            <person name="Weber N.D."/>
            <person name="Virtaneva K."/>
            <person name="Barbian K."/>
            <person name="Babar A."/>
            <person name="Rosenke K."/>
        </authorList>
    </citation>
    <scope>NUCLEOTIDE SEQUENCE [LARGE SCALE GENOMIC DNA]</scope>
    <source>
        <strain evidence="4 5">LMa1</strain>
    </source>
</reference>
<dbReference type="Proteomes" id="UP000078532">
    <property type="component" value="Unassembled WGS sequence"/>
</dbReference>
<dbReference type="SUPFAM" id="SSF51735">
    <property type="entry name" value="NAD(P)-binding Rossmann-fold domains"/>
    <property type="match status" value="1"/>
</dbReference>
<name>A0A1B7LI14_9FIRM</name>
<proteinExistence type="inferred from homology"/>
<dbReference type="InterPro" id="IPR005913">
    <property type="entry name" value="dTDP_dehydrorham_reduct"/>
</dbReference>
<sequence>MLGVDMTDQFRCRGAEVIALSRMELDITKLDAVRGVMRKYRPVLVINCAAYTNVDGAEDDFQRALLVNGLGPRNLALACREVDAVLVQVSTDYIFDGSKSVPYGVFDPPSPVNAYGRSKWWGEQAVAAAGGRFYIARTSWLFGRGGGNFVETMLRLGREKGAIRVVDDQRGCPTYTVDLARAVADLSATGCYGVYHVTNSGPATWYDFAAAIFAAAGMKVDLMPCATAAFPRPARRPANSVLDPFPLRETIGYLPPPWEDALKRYLSRLE</sequence>
<comment type="caution">
    <text evidence="4">The sequence shown here is derived from an EMBL/GenBank/DDBJ whole genome shotgun (WGS) entry which is preliminary data.</text>
</comment>
<dbReference type="GO" id="GO:0019305">
    <property type="term" value="P:dTDP-rhamnose biosynthetic process"/>
    <property type="evidence" value="ECO:0007669"/>
    <property type="project" value="UniProtKB-UniPathway"/>
</dbReference>
<accession>A0A1B7LI14</accession>
<dbReference type="STRING" id="1838280.A6M21_05380"/>
<keyword evidence="5" id="KW-1185">Reference proteome</keyword>
<keyword evidence="2" id="KW-0560">Oxidoreductase</keyword>
<evidence type="ECO:0000313" key="5">
    <source>
        <dbReference type="Proteomes" id="UP000078532"/>
    </source>
</evidence>
<dbReference type="NCBIfam" id="TIGR01214">
    <property type="entry name" value="rmlD"/>
    <property type="match status" value="1"/>
</dbReference>
<dbReference type="CDD" id="cd05254">
    <property type="entry name" value="dTDP_HR_like_SDR_e"/>
    <property type="match status" value="1"/>
</dbReference>
<keyword evidence="2" id="KW-0521">NADP</keyword>
<dbReference type="Pfam" id="PF04321">
    <property type="entry name" value="RmlD_sub_bind"/>
    <property type="match status" value="1"/>
</dbReference>
<dbReference type="UniPathway" id="UPA00124"/>
<protein>
    <recommendedName>
        <fullName evidence="2">dTDP-4-dehydrorhamnose reductase</fullName>
        <ecNumber evidence="2">1.1.1.133</ecNumber>
    </recommendedName>
</protein>
<comment type="function">
    <text evidence="2">Catalyzes the reduction of dTDP-6-deoxy-L-lyxo-4-hexulose to yield dTDP-L-rhamnose.</text>
</comment>
<dbReference type="Gene3D" id="3.40.50.720">
    <property type="entry name" value="NAD(P)-binding Rossmann-like Domain"/>
    <property type="match status" value="1"/>
</dbReference>
<dbReference type="OrthoDB" id="9803892at2"/>
<dbReference type="InterPro" id="IPR029903">
    <property type="entry name" value="RmlD-like-bd"/>
</dbReference>
<evidence type="ECO:0000256" key="1">
    <source>
        <dbReference type="ARBA" id="ARBA00010944"/>
    </source>
</evidence>
<dbReference type="GO" id="GO:0005829">
    <property type="term" value="C:cytosol"/>
    <property type="evidence" value="ECO:0007669"/>
    <property type="project" value="TreeGrafter"/>
</dbReference>
<feature type="domain" description="RmlD-like substrate binding" evidence="3">
    <location>
        <begin position="1"/>
        <end position="269"/>
    </location>
</feature>